<name>A0A5C6LM02_9BACT</name>
<dbReference type="RefSeq" id="WP_146308040.1">
    <property type="nucleotide sequence ID" value="NZ_VOHS01000058.1"/>
</dbReference>
<dbReference type="EMBL" id="VOHS01000058">
    <property type="protein sequence ID" value="TWV93272.1"/>
    <property type="molecule type" value="Genomic_DNA"/>
</dbReference>
<dbReference type="AlphaFoldDB" id="A0A5C6LM02"/>
<protein>
    <submittedName>
        <fullName evidence="1">Uncharacterized protein</fullName>
    </submittedName>
</protein>
<evidence type="ECO:0000313" key="2">
    <source>
        <dbReference type="Proteomes" id="UP000318815"/>
    </source>
</evidence>
<accession>A0A5C6LM02</accession>
<organism evidence="1 2">
    <name type="scientific">Chitinophaga pinensis</name>
    <dbReference type="NCBI Taxonomy" id="79329"/>
    <lineage>
        <taxon>Bacteria</taxon>
        <taxon>Pseudomonadati</taxon>
        <taxon>Bacteroidota</taxon>
        <taxon>Chitinophagia</taxon>
        <taxon>Chitinophagales</taxon>
        <taxon>Chitinophagaceae</taxon>
        <taxon>Chitinophaga</taxon>
    </lineage>
</organism>
<dbReference type="Proteomes" id="UP000318815">
    <property type="component" value="Unassembled WGS sequence"/>
</dbReference>
<gene>
    <name evidence="1" type="ORF">FEF09_27335</name>
</gene>
<reference evidence="1 2" key="1">
    <citation type="submission" date="2019-08" db="EMBL/GenBank/DDBJ databases">
        <title>Whole genome sequencing of chitin degrading bacteria Chitinophaga pinensis YS16.</title>
        <authorList>
            <person name="Singh R.P."/>
            <person name="Manchanda G."/>
            <person name="Maurya I.K."/>
            <person name="Joshi N.K."/>
            <person name="Srivastava A.K."/>
        </authorList>
    </citation>
    <scope>NUCLEOTIDE SEQUENCE [LARGE SCALE GENOMIC DNA]</scope>
    <source>
        <strain evidence="1 2">YS-16</strain>
    </source>
</reference>
<proteinExistence type="predicted"/>
<evidence type="ECO:0000313" key="1">
    <source>
        <dbReference type="EMBL" id="TWV93272.1"/>
    </source>
</evidence>
<sequence>MLNGLKGAAADREGRLRVTDLVTYLKRNLPILAQSVGKNQNPRTSMDIDLQKEIVGPFPKELDISIEFTASQPLTEMILEDPDLNIVKQGNTAELRWDLHLKRGEHVLREK</sequence>
<comment type="caution">
    <text evidence="1">The sequence shown here is derived from an EMBL/GenBank/DDBJ whole genome shotgun (WGS) entry which is preliminary data.</text>
</comment>
<keyword evidence="2" id="KW-1185">Reference proteome</keyword>